<feature type="transmembrane region" description="Helical" evidence="10">
    <location>
        <begin position="109"/>
        <end position="131"/>
    </location>
</feature>
<evidence type="ECO:0000256" key="10">
    <source>
        <dbReference type="RuleBase" id="RU363047"/>
    </source>
</evidence>
<evidence type="ECO:0000256" key="5">
    <source>
        <dbReference type="ARBA" id="ARBA00022725"/>
    </source>
</evidence>
<evidence type="ECO:0000256" key="1">
    <source>
        <dbReference type="ARBA" id="ARBA00002936"/>
    </source>
</evidence>
<feature type="transmembrane region" description="Helical" evidence="10">
    <location>
        <begin position="277"/>
        <end position="299"/>
    </location>
</feature>
<dbReference type="InterPro" id="IPR000276">
    <property type="entry name" value="GPCR_Rhodpsn"/>
</dbReference>
<keyword evidence="8 9" id="KW-0807">Transducer</keyword>
<dbReference type="InterPro" id="IPR000725">
    <property type="entry name" value="Olfact_rcpt"/>
</dbReference>
<evidence type="ECO:0000313" key="12">
    <source>
        <dbReference type="EMBL" id="NWV28976.1"/>
    </source>
</evidence>
<comment type="caution">
    <text evidence="12">The sequence shown here is derived from an EMBL/GenBank/DDBJ whole genome shotgun (WGS) entry which is preliminary data.</text>
</comment>
<dbReference type="EMBL" id="VZRL01006423">
    <property type="protein sequence ID" value="NWV28976.1"/>
    <property type="molecule type" value="Genomic_DNA"/>
</dbReference>
<evidence type="ECO:0000256" key="3">
    <source>
        <dbReference type="ARBA" id="ARBA00022606"/>
    </source>
</evidence>
<evidence type="ECO:0000259" key="11">
    <source>
        <dbReference type="PROSITE" id="PS50262"/>
    </source>
</evidence>
<dbReference type="Pfam" id="PF13853">
    <property type="entry name" value="7tm_4"/>
    <property type="match status" value="1"/>
</dbReference>
<keyword evidence="5 10" id="KW-0552">Olfaction</keyword>
<feature type="transmembrane region" description="Helical" evidence="10">
    <location>
        <begin position="143"/>
        <end position="163"/>
    </location>
</feature>
<dbReference type="InterPro" id="IPR050402">
    <property type="entry name" value="OR51/52/56-like"/>
</dbReference>
<feature type="non-terminal residue" evidence="12">
    <location>
        <position position="1"/>
    </location>
</feature>
<feature type="transmembrane region" description="Helical" evidence="10">
    <location>
        <begin position="207"/>
        <end position="228"/>
    </location>
</feature>
<dbReference type="PROSITE" id="PS50262">
    <property type="entry name" value="G_PROTEIN_RECEP_F1_2"/>
    <property type="match status" value="1"/>
</dbReference>
<organism evidence="12 13">
    <name type="scientific">Origma solitaria</name>
    <dbReference type="NCBI Taxonomy" id="720586"/>
    <lineage>
        <taxon>Eukaryota</taxon>
        <taxon>Metazoa</taxon>
        <taxon>Chordata</taxon>
        <taxon>Craniata</taxon>
        <taxon>Vertebrata</taxon>
        <taxon>Euteleostomi</taxon>
        <taxon>Archelosauria</taxon>
        <taxon>Archosauria</taxon>
        <taxon>Dinosauria</taxon>
        <taxon>Saurischia</taxon>
        <taxon>Theropoda</taxon>
        <taxon>Coelurosauria</taxon>
        <taxon>Aves</taxon>
        <taxon>Neognathae</taxon>
        <taxon>Neoaves</taxon>
        <taxon>Telluraves</taxon>
        <taxon>Australaves</taxon>
        <taxon>Passeriformes</taxon>
        <taxon>Meliphagoidea</taxon>
        <taxon>Acanthizidae</taxon>
        <taxon>Origma</taxon>
    </lineage>
</organism>
<dbReference type="Gene3D" id="1.20.1070.10">
    <property type="entry name" value="Rhodopsin 7-helix transmembrane proteins"/>
    <property type="match status" value="1"/>
</dbReference>
<dbReference type="PROSITE" id="PS00237">
    <property type="entry name" value="G_PROTEIN_RECEP_F1_1"/>
    <property type="match status" value="1"/>
</dbReference>
<keyword evidence="4 9" id="KW-0812">Transmembrane</keyword>
<accession>A0A7K6DQ72</accession>
<protein>
    <recommendedName>
        <fullName evidence="10">Olfactory receptor</fullName>
    </recommendedName>
</protein>
<keyword evidence="3 10" id="KW-0716">Sensory transduction</keyword>
<dbReference type="PRINTS" id="PR00245">
    <property type="entry name" value="OLFACTORYR"/>
</dbReference>
<evidence type="ECO:0000256" key="7">
    <source>
        <dbReference type="ARBA" id="ARBA00023136"/>
    </source>
</evidence>
<keyword evidence="9" id="KW-0297">G-protein coupled receptor</keyword>
<feature type="domain" description="G-protein coupled receptors family 1 profile" evidence="11">
    <location>
        <begin position="48"/>
        <end position="299"/>
    </location>
</feature>
<keyword evidence="10" id="KW-1003">Cell membrane</keyword>
<feature type="transmembrane region" description="Helical" evidence="10">
    <location>
        <begin position="249"/>
        <end position="271"/>
    </location>
</feature>
<sequence length="313" mass="35009">SQEGFMSLNSTAFSHPPYFLLTGIPGLQEEQFWIVFPLCIMYSIALLGNLTLLFIIKAEPSLHVPMFLFLAMLAFTDLVLSTSIVPKTLSVFWLGSGQIGFSSCLTQMFFIHAFSTMESGVLMAMALDRFVAICHPLRHSSILSVPVVVALGSLLLLWAVLLVTPVCLLLRQRHFCQQPVIAHSYCDHMAVVRLTCGDTAVNAHYGLFVAFLVTGWDLLLIFVSYTMILRMVMRLPSREARLKAFSTCTSHICVMLAFYAPGLFVVVAYRFGHSIPLPIYITAAHLYLLTPPMLNPIVYGVRTKKLWERVVIL</sequence>
<evidence type="ECO:0000256" key="9">
    <source>
        <dbReference type="RuleBase" id="RU000688"/>
    </source>
</evidence>
<evidence type="ECO:0000256" key="2">
    <source>
        <dbReference type="ARBA" id="ARBA00004141"/>
    </source>
</evidence>
<evidence type="ECO:0000256" key="6">
    <source>
        <dbReference type="ARBA" id="ARBA00022989"/>
    </source>
</evidence>
<feature type="non-terminal residue" evidence="12">
    <location>
        <position position="313"/>
    </location>
</feature>
<keyword evidence="7 10" id="KW-0472">Membrane</keyword>
<dbReference type="OrthoDB" id="10254436at2759"/>
<evidence type="ECO:0000256" key="8">
    <source>
        <dbReference type="ARBA" id="ARBA00023224"/>
    </source>
</evidence>
<dbReference type="Proteomes" id="UP000571324">
    <property type="component" value="Unassembled WGS sequence"/>
</dbReference>
<feature type="transmembrane region" description="Helical" evidence="10">
    <location>
        <begin position="67"/>
        <end position="89"/>
    </location>
</feature>
<dbReference type="FunFam" id="1.20.1070.10:FF:000006">
    <property type="entry name" value="Olfactory receptor"/>
    <property type="match status" value="1"/>
</dbReference>
<keyword evidence="13" id="KW-1185">Reference proteome</keyword>
<feature type="transmembrane region" description="Helical" evidence="10">
    <location>
        <begin position="32"/>
        <end position="55"/>
    </location>
</feature>
<comment type="function">
    <text evidence="1">Odorant receptor.</text>
</comment>
<reference evidence="12 13" key="1">
    <citation type="submission" date="2019-09" db="EMBL/GenBank/DDBJ databases">
        <title>Bird 10,000 Genomes (B10K) Project - Family phase.</title>
        <authorList>
            <person name="Zhang G."/>
        </authorList>
    </citation>
    <scope>NUCLEOTIDE SEQUENCE [LARGE SCALE GENOMIC DNA]</scope>
    <source>
        <strain evidence="12">B10K-DU-029-52</strain>
    </source>
</reference>
<dbReference type="PRINTS" id="PR00237">
    <property type="entry name" value="GPCRRHODOPSN"/>
</dbReference>
<evidence type="ECO:0000313" key="13">
    <source>
        <dbReference type="Proteomes" id="UP000571324"/>
    </source>
</evidence>
<name>A0A7K6DQ72_9PASS</name>
<dbReference type="PANTHER" id="PTHR26450">
    <property type="entry name" value="OLFACTORY RECEPTOR 56B1-RELATED"/>
    <property type="match status" value="1"/>
</dbReference>
<dbReference type="PANTHER" id="PTHR26450:SF156">
    <property type="entry name" value="OLFACTORY RECEPTOR 52R1"/>
    <property type="match status" value="1"/>
</dbReference>
<keyword evidence="6 10" id="KW-1133">Transmembrane helix</keyword>
<dbReference type="GO" id="GO:0004930">
    <property type="term" value="F:G protein-coupled receptor activity"/>
    <property type="evidence" value="ECO:0007669"/>
    <property type="project" value="UniProtKB-KW"/>
</dbReference>
<dbReference type="AlphaFoldDB" id="A0A7K6DQ72"/>
<gene>
    <name evidence="12" type="primary">Or52r1</name>
    <name evidence="12" type="ORF">ORISOL_R06413</name>
</gene>
<evidence type="ECO:0000256" key="4">
    <source>
        <dbReference type="ARBA" id="ARBA00022692"/>
    </source>
</evidence>
<dbReference type="InterPro" id="IPR017452">
    <property type="entry name" value="GPCR_Rhodpsn_7TM"/>
</dbReference>
<dbReference type="GO" id="GO:0004984">
    <property type="term" value="F:olfactory receptor activity"/>
    <property type="evidence" value="ECO:0007669"/>
    <property type="project" value="InterPro"/>
</dbReference>
<dbReference type="SUPFAM" id="SSF81321">
    <property type="entry name" value="Family A G protein-coupled receptor-like"/>
    <property type="match status" value="1"/>
</dbReference>
<comment type="subcellular location">
    <subcellularLocation>
        <location evidence="10">Cell membrane</location>
        <topology evidence="10">Multi-pass membrane protein</topology>
    </subcellularLocation>
    <subcellularLocation>
        <location evidence="2">Membrane</location>
        <topology evidence="2">Multi-pass membrane protein</topology>
    </subcellularLocation>
</comment>
<dbReference type="GO" id="GO:0005886">
    <property type="term" value="C:plasma membrane"/>
    <property type="evidence" value="ECO:0007669"/>
    <property type="project" value="UniProtKB-SubCell"/>
</dbReference>
<keyword evidence="9" id="KW-0675">Receptor</keyword>
<comment type="similarity">
    <text evidence="9">Belongs to the G-protein coupled receptor 1 family.</text>
</comment>
<proteinExistence type="inferred from homology"/>